<evidence type="ECO:0000313" key="3">
    <source>
        <dbReference type="EMBL" id="VAW40277.1"/>
    </source>
</evidence>
<dbReference type="PANTHER" id="PTHR43155:SF2">
    <property type="entry name" value="CYCLIC DI-GMP PHOSPHODIESTERASE PA4108"/>
    <property type="match status" value="1"/>
</dbReference>
<dbReference type="PROSITE" id="PS51832">
    <property type="entry name" value="HD_GYP"/>
    <property type="match status" value="1"/>
</dbReference>
<dbReference type="PANTHER" id="PTHR43155">
    <property type="entry name" value="CYCLIC DI-GMP PHOSPHODIESTERASE PA4108-RELATED"/>
    <property type="match status" value="1"/>
</dbReference>
<feature type="compositionally biased region" description="Basic and acidic residues" evidence="1">
    <location>
        <begin position="172"/>
        <end position="182"/>
    </location>
</feature>
<dbReference type="Gene3D" id="1.10.3210.10">
    <property type="entry name" value="Hypothetical protein af1432"/>
    <property type="match status" value="1"/>
</dbReference>
<dbReference type="Pfam" id="PF13487">
    <property type="entry name" value="HD_5"/>
    <property type="match status" value="1"/>
</dbReference>
<dbReference type="InterPro" id="IPR003607">
    <property type="entry name" value="HD/PDEase_dom"/>
</dbReference>
<reference evidence="3" key="1">
    <citation type="submission" date="2018-06" db="EMBL/GenBank/DDBJ databases">
        <authorList>
            <person name="Zhirakovskaya E."/>
        </authorList>
    </citation>
    <scope>NUCLEOTIDE SEQUENCE</scope>
</reference>
<dbReference type="AlphaFoldDB" id="A0A3B0VPH2"/>
<dbReference type="EMBL" id="UOEY01000099">
    <property type="protein sequence ID" value="VAW40277.1"/>
    <property type="molecule type" value="Genomic_DNA"/>
</dbReference>
<feature type="region of interest" description="Disordered" evidence="1">
    <location>
        <begin position="161"/>
        <end position="182"/>
    </location>
</feature>
<gene>
    <name evidence="3" type="ORF">MNBD_DELTA04-1798</name>
</gene>
<sequence length="511" mass="57309">MKQNEPPLPQQFLQALHVLLSSARLYQDNNRLLVASVQQFIATIKRLTRQEAEVTLLCTAGGFYLQQDKLVYRRDAAGLVQTMLLFFDRRGLSGLRFYPAVADAPLSHITTFARLLNRAEEHEDPRSWLMAQLEKHRFTWVKHVGGSGVLSAEALAMVESASGDRAGQKNAPEAEVKPDAPAERDISAVEAQLQQRKKDAIKTYIYAMHSLQEVAHKVSANRQASINKPLRMIQNMIDMVVDDSSIFIGLSTIRDYDDYTFTHSINVAILSICLGFRIGLAKSSLEILGLSALFHDLGKIDIPKEILNKPWRLTDNEFELMKRHSLNSVRRIVRLKASVDLKAKILLPPFEHHLKYDLSGYPKTPRKKPISLMGRIITIADVFDAITATRVYRPVALSPDRALGFMLAGSGKDFDPLLLKVFINMIGVYPVGTLLRLDHDEIGLVARYSGESDKNKELVVQLLKADGQGGFQKDREINLGHWNPVSGTFNRPIVESLHPATYGIQPAEFLL</sequence>
<proteinExistence type="predicted"/>
<evidence type="ECO:0000259" key="2">
    <source>
        <dbReference type="PROSITE" id="PS51832"/>
    </source>
</evidence>
<accession>A0A3B0VPH2</accession>
<dbReference type="InterPro" id="IPR037522">
    <property type="entry name" value="HD_GYP_dom"/>
</dbReference>
<organism evidence="3">
    <name type="scientific">hydrothermal vent metagenome</name>
    <dbReference type="NCBI Taxonomy" id="652676"/>
    <lineage>
        <taxon>unclassified sequences</taxon>
        <taxon>metagenomes</taxon>
        <taxon>ecological metagenomes</taxon>
    </lineage>
</organism>
<name>A0A3B0VPH2_9ZZZZ</name>
<dbReference type="SMART" id="SM00471">
    <property type="entry name" value="HDc"/>
    <property type="match status" value="1"/>
</dbReference>
<dbReference type="SUPFAM" id="SSF109604">
    <property type="entry name" value="HD-domain/PDEase-like"/>
    <property type="match status" value="1"/>
</dbReference>
<evidence type="ECO:0000256" key="1">
    <source>
        <dbReference type="SAM" id="MobiDB-lite"/>
    </source>
</evidence>
<feature type="domain" description="HD-GYP" evidence="2">
    <location>
        <begin position="238"/>
        <end position="438"/>
    </location>
</feature>
<protein>
    <recommendedName>
        <fullName evidence="2">HD-GYP domain-containing protein</fullName>
    </recommendedName>
</protein>
<dbReference type="CDD" id="cd00077">
    <property type="entry name" value="HDc"/>
    <property type="match status" value="1"/>
</dbReference>